<feature type="compositionally biased region" description="Polar residues" evidence="1">
    <location>
        <begin position="1"/>
        <end position="16"/>
    </location>
</feature>
<name>I3CBI3_9GAMM</name>
<dbReference type="eggNOG" id="ENOG50337FG">
    <property type="taxonomic scope" value="Bacteria"/>
</dbReference>
<dbReference type="AlphaFoldDB" id="I3CBI3"/>
<protein>
    <submittedName>
        <fullName evidence="2">Uncharacterized protein</fullName>
    </submittedName>
</protein>
<dbReference type="EMBL" id="JH600070">
    <property type="protein sequence ID" value="EIJ40976.1"/>
    <property type="molecule type" value="Genomic_DNA"/>
</dbReference>
<sequence>MDNQQTPPNPQITMNTGAVPPPVTPQQAPVQAQTAIPPYGYGQMPTPPYPYATSPYQCPPVAQPVQPQQQAFLPPAPPPAPVYPHPHYAHHHGYGYPPVYDPNNATGYPAHLYACYPHQVTAPQTASQASPQHPYPQAYYPYGYPIPYAQPIAAPASTGEHNQTFASFFNFRDERFLKGAITGAALTFLLTNESLQKNTIKSLVKVWNTLQGGIEEVKERFQDAEAELKAESQK</sequence>
<keyword evidence="3" id="KW-1185">Reference proteome</keyword>
<accession>I3CBI3</accession>
<evidence type="ECO:0000313" key="3">
    <source>
        <dbReference type="Proteomes" id="UP000005744"/>
    </source>
</evidence>
<dbReference type="OrthoDB" id="5772916at2"/>
<reference evidence="2 3" key="1">
    <citation type="submission" date="2011-11" db="EMBL/GenBank/DDBJ databases">
        <title>Improved High-Quality Draft sequence of Beggiatoa alba B18lD.</title>
        <authorList>
            <consortium name="US DOE Joint Genome Institute"/>
            <person name="Lucas S."/>
            <person name="Han J."/>
            <person name="Lapidus A."/>
            <person name="Cheng J.-F."/>
            <person name="Goodwin L."/>
            <person name="Pitluck S."/>
            <person name="Peters L."/>
            <person name="Mikhailova N."/>
            <person name="Held B."/>
            <person name="Detter J.C."/>
            <person name="Han C."/>
            <person name="Tapia R."/>
            <person name="Land M."/>
            <person name="Hauser L."/>
            <person name="Kyrpides N."/>
            <person name="Ivanova N."/>
            <person name="Pagani I."/>
            <person name="Samuel K."/>
            <person name="Teske A."/>
            <person name="Mueller J."/>
            <person name="Woyke T."/>
        </authorList>
    </citation>
    <scope>NUCLEOTIDE SEQUENCE [LARGE SCALE GENOMIC DNA]</scope>
    <source>
        <strain evidence="2 3">B18LD</strain>
    </source>
</reference>
<proteinExistence type="predicted"/>
<dbReference type="Proteomes" id="UP000005744">
    <property type="component" value="Unassembled WGS sequence"/>
</dbReference>
<evidence type="ECO:0000313" key="2">
    <source>
        <dbReference type="EMBL" id="EIJ40976.1"/>
    </source>
</evidence>
<dbReference type="RefSeq" id="WP_002682481.1">
    <property type="nucleotide sequence ID" value="NZ_JH600070.1"/>
</dbReference>
<dbReference type="STRING" id="395493.BegalDRAFT_0050"/>
<organism evidence="2 3">
    <name type="scientific">Beggiatoa alba B18LD</name>
    <dbReference type="NCBI Taxonomy" id="395493"/>
    <lineage>
        <taxon>Bacteria</taxon>
        <taxon>Pseudomonadati</taxon>
        <taxon>Pseudomonadota</taxon>
        <taxon>Gammaproteobacteria</taxon>
        <taxon>Thiotrichales</taxon>
        <taxon>Thiotrichaceae</taxon>
        <taxon>Beggiatoa</taxon>
    </lineage>
</organism>
<gene>
    <name evidence="2" type="ORF">BegalDRAFT_0050</name>
</gene>
<feature type="region of interest" description="Disordered" evidence="1">
    <location>
        <begin position="1"/>
        <end position="30"/>
    </location>
</feature>
<dbReference type="HOGENOM" id="CLU_1183162_0_0_6"/>
<evidence type="ECO:0000256" key="1">
    <source>
        <dbReference type="SAM" id="MobiDB-lite"/>
    </source>
</evidence>